<dbReference type="InterPro" id="IPR036397">
    <property type="entry name" value="RNaseH_sf"/>
</dbReference>
<dbReference type="SUPFAM" id="SSF53098">
    <property type="entry name" value="Ribonuclease H-like"/>
    <property type="match status" value="1"/>
</dbReference>
<organism evidence="1 2">
    <name type="scientific">Aldrovandia affinis</name>
    <dbReference type="NCBI Taxonomy" id="143900"/>
    <lineage>
        <taxon>Eukaryota</taxon>
        <taxon>Metazoa</taxon>
        <taxon>Chordata</taxon>
        <taxon>Craniata</taxon>
        <taxon>Vertebrata</taxon>
        <taxon>Euteleostomi</taxon>
        <taxon>Actinopterygii</taxon>
        <taxon>Neopterygii</taxon>
        <taxon>Teleostei</taxon>
        <taxon>Notacanthiformes</taxon>
        <taxon>Halosauridae</taxon>
        <taxon>Aldrovandia</taxon>
    </lineage>
</organism>
<dbReference type="PANTHER" id="PTHR47331">
    <property type="entry name" value="PHD-TYPE DOMAIN-CONTAINING PROTEIN"/>
    <property type="match status" value="1"/>
</dbReference>
<gene>
    <name evidence="1" type="ORF">AAFF_G00296630</name>
</gene>
<proteinExistence type="predicted"/>
<dbReference type="EMBL" id="JAINUG010000042">
    <property type="protein sequence ID" value="KAJ8406747.1"/>
    <property type="molecule type" value="Genomic_DNA"/>
</dbReference>
<reference evidence="1" key="1">
    <citation type="journal article" date="2023" name="Science">
        <title>Genome structures resolve the early diversification of teleost fishes.</title>
        <authorList>
            <person name="Parey E."/>
            <person name="Louis A."/>
            <person name="Montfort J."/>
            <person name="Bouchez O."/>
            <person name="Roques C."/>
            <person name="Iampietro C."/>
            <person name="Lluch J."/>
            <person name="Castinel A."/>
            <person name="Donnadieu C."/>
            <person name="Desvignes T."/>
            <person name="Floi Bucao C."/>
            <person name="Jouanno E."/>
            <person name="Wen M."/>
            <person name="Mejri S."/>
            <person name="Dirks R."/>
            <person name="Jansen H."/>
            <person name="Henkel C."/>
            <person name="Chen W.J."/>
            <person name="Zahm M."/>
            <person name="Cabau C."/>
            <person name="Klopp C."/>
            <person name="Thompson A.W."/>
            <person name="Robinson-Rechavi M."/>
            <person name="Braasch I."/>
            <person name="Lecointre G."/>
            <person name="Bobe J."/>
            <person name="Postlethwait J.H."/>
            <person name="Berthelot C."/>
            <person name="Roest Crollius H."/>
            <person name="Guiguen Y."/>
        </authorList>
    </citation>
    <scope>NUCLEOTIDE SEQUENCE</scope>
    <source>
        <strain evidence="1">NC1722</strain>
    </source>
</reference>
<dbReference type="AlphaFoldDB" id="A0AAD7SRC2"/>
<dbReference type="Proteomes" id="UP001221898">
    <property type="component" value="Unassembled WGS sequence"/>
</dbReference>
<name>A0AAD7SRC2_9TELE</name>
<protein>
    <recommendedName>
        <fullName evidence="3">Integrase catalytic domain-containing protein</fullName>
    </recommendedName>
</protein>
<accession>A0AAD7SRC2</accession>
<dbReference type="GO" id="GO:0003676">
    <property type="term" value="F:nucleic acid binding"/>
    <property type="evidence" value="ECO:0007669"/>
    <property type="project" value="InterPro"/>
</dbReference>
<evidence type="ECO:0008006" key="3">
    <source>
        <dbReference type="Google" id="ProtNLM"/>
    </source>
</evidence>
<keyword evidence="2" id="KW-1185">Reference proteome</keyword>
<evidence type="ECO:0000313" key="2">
    <source>
        <dbReference type="Proteomes" id="UP001221898"/>
    </source>
</evidence>
<comment type="caution">
    <text evidence="1">The sequence shown here is derived from an EMBL/GenBank/DDBJ whole genome shotgun (WGS) entry which is preliminary data.</text>
</comment>
<dbReference type="InterPro" id="IPR012337">
    <property type="entry name" value="RNaseH-like_sf"/>
</dbReference>
<evidence type="ECO:0000313" key="1">
    <source>
        <dbReference type="EMBL" id="KAJ8406747.1"/>
    </source>
</evidence>
<dbReference type="Gene3D" id="3.30.420.10">
    <property type="entry name" value="Ribonuclease H-like superfamily/Ribonuclease H"/>
    <property type="match status" value="1"/>
</dbReference>
<dbReference type="PANTHER" id="PTHR47331:SF3">
    <property type="match status" value="1"/>
</dbReference>
<sequence length="178" mass="20446">MANLPEDRLLPDKPPFTNTGVDFFGPFDVKRGRGTVKRYGVLFTCLTLRAIHIEVADSLDTDSCINAIRRFVCRRGQVTIMRSDNGTNFVAAERELREAIQQLDNDKIERALQPKEIRWMFNSPAASHQGGVWERQIRTVRRIFSSIMKEQAINGDCIQTTMCEVEHHQWKTAHHHLG</sequence>